<feature type="region of interest" description="Disordered" evidence="1">
    <location>
        <begin position="1"/>
        <end position="36"/>
    </location>
</feature>
<evidence type="ECO:0000313" key="2">
    <source>
        <dbReference type="EMBL" id="SUP57538.1"/>
    </source>
</evidence>
<evidence type="ECO:0000256" key="1">
    <source>
        <dbReference type="SAM" id="MobiDB-lite"/>
    </source>
</evidence>
<dbReference type="EC" id="2.1.1.79" evidence="2"/>
<keyword evidence="2" id="KW-0489">Methyltransferase</keyword>
<dbReference type="Gene3D" id="3.40.50.150">
    <property type="entry name" value="Vaccinia Virus protein VP39"/>
    <property type="match status" value="1"/>
</dbReference>
<dbReference type="GO" id="GO:0008825">
    <property type="term" value="F:cyclopropane-fatty-acyl-phospholipid synthase activity"/>
    <property type="evidence" value="ECO:0007669"/>
    <property type="project" value="UniProtKB-EC"/>
</dbReference>
<keyword evidence="2" id="KW-0808">Transferase</keyword>
<sequence>MNVSVPTPGAPEAPAPHHPAAPDTPSGHGRPDAARWPGVATVPRCCPPRSLIGRALLTRALDRLPLHVRWGDGTGAPGTRRLGTGGPNLRVRDTDAFVRRVAVGGLIGFGESYMAREWEADDLPAVLGVLARHVTELVPAPLHRVRRLWDLRRPASERNTVEAARDNVQRHYDLSNDLFALFLDETLTYSGAVFRSLPAAFDALPAAQHRKIDRLLDLARVGSGTRLLEIGTGWGELALRAAARGARVTTVTLSAEQRDLALTRVAHAGYADRVDVRLSDYRDVRGDYDAIVSVEMIEAVGAEFWPEFFGVLDRRLAPGGRIALQAITMPHERMLATRSAYTWIQKYIFPGGMIPSLRAVDDLTRTRTTLRVTRDDPYGPHYAETLRLWRARFADRAAEVDALGFDPVFRRMWDFYLAYSEAGFATGYLNVRQILLERAAPGVPAPRTEGSPA</sequence>
<dbReference type="AlphaFoldDB" id="A0A380NZA7"/>
<feature type="compositionally biased region" description="Pro residues" evidence="1">
    <location>
        <begin position="8"/>
        <end position="19"/>
    </location>
</feature>
<dbReference type="RefSeq" id="WP_115068819.1">
    <property type="nucleotide sequence ID" value="NZ_UHID01000006.1"/>
</dbReference>
<dbReference type="InterPro" id="IPR050723">
    <property type="entry name" value="CFA/CMAS"/>
</dbReference>
<protein>
    <submittedName>
        <fullName evidence="2">Cyclopropane-fatty-acyl-phospholipid synthase</fullName>
        <ecNumber evidence="2">2.1.1.79</ecNumber>
    </submittedName>
</protein>
<dbReference type="Proteomes" id="UP000254150">
    <property type="component" value="Unassembled WGS sequence"/>
</dbReference>
<gene>
    <name evidence="2" type="primary">cfa_2</name>
    <name evidence="2" type="ORF">NCTC7807_03227</name>
</gene>
<dbReference type="Pfam" id="PF02353">
    <property type="entry name" value="CMAS"/>
    <property type="match status" value="1"/>
</dbReference>
<evidence type="ECO:0000313" key="3">
    <source>
        <dbReference type="Proteomes" id="UP000254150"/>
    </source>
</evidence>
<proteinExistence type="predicted"/>
<dbReference type="CDD" id="cd02440">
    <property type="entry name" value="AdoMet_MTases"/>
    <property type="match status" value="1"/>
</dbReference>
<dbReference type="SUPFAM" id="SSF53335">
    <property type="entry name" value="S-adenosyl-L-methionine-dependent methyltransferases"/>
    <property type="match status" value="1"/>
</dbReference>
<dbReference type="PANTHER" id="PTHR43667:SF2">
    <property type="entry name" value="FATTY ACID C-METHYL TRANSFERASE"/>
    <property type="match status" value="1"/>
</dbReference>
<reference evidence="2 3" key="1">
    <citation type="submission" date="2018-06" db="EMBL/GenBank/DDBJ databases">
        <authorList>
            <consortium name="Pathogen Informatics"/>
            <person name="Doyle S."/>
        </authorList>
    </citation>
    <scope>NUCLEOTIDE SEQUENCE [LARGE SCALE GENOMIC DNA]</scope>
    <source>
        <strain evidence="2 3">NCTC7807</strain>
    </source>
</reference>
<accession>A0A380NZA7</accession>
<organism evidence="2 3">
    <name type="scientific">Streptomyces griseus</name>
    <dbReference type="NCBI Taxonomy" id="1911"/>
    <lineage>
        <taxon>Bacteria</taxon>
        <taxon>Bacillati</taxon>
        <taxon>Actinomycetota</taxon>
        <taxon>Actinomycetes</taxon>
        <taxon>Kitasatosporales</taxon>
        <taxon>Streptomycetaceae</taxon>
        <taxon>Streptomyces</taxon>
    </lineage>
</organism>
<dbReference type="PANTHER" id="PTHR43667">
    <property type="entry name" value="CYCLOPROPANE-FATTY-ACYL-PHOSPHOLIPID SYNTHASE"/>
    <property type="match status" value="1"/>
</dbReference>
<dbReference type="InterPro" id="IPR029063">
    <property type="entry name" value="SAM-dependent_MTases_sf"/>
</dbReference>
<name>A0A380NZA7_STRGR</name>
<dbReference type="EMBL" id="UHID01000006">
    <property type="protein sequence ID" value="SUP57538.1"/>
    <property type="molecule type" value="Genomic_DNA"/>
</dbReference>
<dbReference type="GO" id="GO:0032259">
    <property type="term" value="P:methylation"/>
    <property type="evidence" value="ECO:0007669"/>
    <property type="project" value="UniProtKB-KW"/>
</dbReference>